<accession>A0A6L2PL76</accession>
<comment type="caution">
    <text evidence="3">The sequence shown here is derived from an EMBL/GenBank/DDBJ whole genome shotgun (WGS) entry which is preliminary data.</text>
</comment>
<feature type="region of interest" description="Disordered" evidence="1">
    <location>
        <begin position="499"/>
        <end position="550"/>
    </location>
</feature>
<feature type="region of interest" description="Disordered" evidence="1">
    <location>
        <begin position="1036"/>
        <end position="1091"/>
    </location>
</feature>
<feature type="domain" description="MBD" evidence="2">
    <location>
        <begin position="407"/>
        <end position="478"/>
    </location>
</feature>
<evidence type="ECO:0000313" key="4">
    <source>
        <dbReference type="Proteomes" id="UP000502823"/>
    </source>
</evidence>
<reference evidence="4" key="1">
    <citation type="submission" date="2020-01" db="EMBL/GenBank/DDBJ databases">
        <title>Draft genome sequence of the Termite Coptotermes fromosanus.</title>
        <authorList>
            <person name="Itakura S."/>
            <person name="Yosikawa Y."/>
            <person name="Umezawa K."/>
        </authorList>
    </citation>
    <scope>NUCLEOTIDE SEQUENCE [LARGE SCALE GENOMIC DNA]</scope>
</reference>
<dbReference type="Pfam" id="PF01429">
    <property type="entry name" value="MBD"/>
    <property type="match status" value="1"/>
</dbReference>
<dbReference type="InterPro" id="IPR036047">
    <property type="entry name" value="F-box-like_dom_sf"/>
</dbReference>
<organism evidence="3 4">
    <name type="scientific">Coptotermes formosanus</name>
    <name type="common">Formosan subterranean termite</name>
    <dbReference type="NCBI Taxonomy" id="36987"/>
    <lineage>
        <taxon>Eukaryota</taxon>
        <taxon>Metazoa</taxon>
        <taxon>Ecdysozoa</taxon>
        <taxon>Arthropoda</taxon>
        <taxon>Hexapoda</taxon>
        <taxon>Insecta</taxon>
        <taxon>Pterygota</taxon>
        <taxon>Neoptera</taxon>
        <taxon>Polyneoptera</taxon>
        <taxon>Dictyoptera</taxon>
        <taxon>Blattodea</taxon>
        <taxon>Blattoidea</taxon>
        <taxon>Termitoidae</taxon>
        <taxon>Rhinotermitidae</taxon>
        <taxon>Coptotermes</taxon>
    </lineage>
</organism>
<feature type="compositionally biased region" description="Polar residues" evidence="1">
    <location>
        <begin position="714"/>
        <end position="729"/>
    </location>
</feature>
<dbReference type="Gene3D" id="3.80.10.10">
    <property type="entry name" value="Ribonuclease Inhibitor"/>
    <property type="match status" value="1"/>
</dbReference>
<name>A0A6L2PL76_COPFO</name>
<feature type="compositionally biased region" description="Basic and acidic residues" evidence="1">
    <location>
        <begin position="112"/>
        <end position="130"/>
    </location>
</feature>
<dbReference type="OrthoDB" id="61560at2759"/>
<dbReference type="CDD" id="cd00122">
    <property type="entry name" value="MBD"/>
    <property type="match status" value="1"/>
</dbReference>
<dbReference type="InterPro" id="IPR016177">
    <property type="entry name" value="DNA-bd_dom_sf"/>
</dbReference>
<evidence type="ECO:0000313" key="3">
    <source>
        <dbReference type="EMBL" id="GFG32220.1"/>
    </source>
</evidence>
<evidence type="ECO:0000256" key="1">
    <source>
        <dbReference type="SAM" id="MobiDB-lite"/>
    </source>
</evidence>
<dbReference type="PANTHER" id="PTHR15739:SF5">
    <property type="entry name" value="LD23158P"/>
    <property type="match status" value="1"/>
</dbReference>
<dbReference type="InterPro" id="IPR001810">
    <property type="entry name" value="F-box_dom"/>
</dbReference>
<dbReference type="SUPFAM" id="SSF81383">
    <property type="entry name" value="F-box domain"/>
    <property type="match status" value="1"/>
</dbReference>
<dbReference type="InterPro" id="IPR032675">
    <property type="entry name" value="LRR_dom_sf"/>
</dbReference>
<gene>
    <name evidence="3" type="ORF">Cfor_02035</name>
</gene>
<dbReference type="InterPro" id="IPR011011">
    <property type="entry name" value="Znf_FYVE_PHD"/>
</dbReference>
<dbReference type="InterPro" id="IPR052283">
    <property type="entry name" value="GenomicStab_NeuMorph_Reg"/>
</dbReference>
<dbReference type="EMBL" id="BLKM01000354">
    <property type="protein sequence ID" value="GFG32220.1"/>
    <property type="molecule type" value="Genomic_DNA"/>
</dbReference>
<feature type="compositionally biased region" description="Low complexity" evidence="1">
    <location>
        <begin position="360"/>
        <end position="380"/>
    </location>
</feature>
<dbReference type="Gene3D" id="1.20.1280.50">
    <property type="match status" value="1"/>
</dbReference>
<evidence type="ECO:0000259" key="2">
    <source>
        <dbReference type="PROSITE" id="PS50982"/>
    </source>
</evidence>
<dbReference type="SMART" id="SM00391">
    <property type="entry name" value="MBD"/>
    <property type="match status" value="1"/>
</dbReference>
<dbReference type="SUPFAM" id="SSF52047">
    <property type="entry name" value="RNI-like"/>
    <property type="match status" value="1"/>
</dbReference>
<dbReference type="Gene3D" id="3.30.40.10">
    <property type="entry name" value="Zinc/RING finger domain, C3HC4 (zinc finger)"/>
    <property type="match status" value="1"/>
</dbReference>
<feature type="compositionally biased region" description="Basic and acidic residues" evidence="1">
    <location>
        <begin position="284"/>
        <end position="300"/>
    </location>
</feature>
<feature type="compositionally biased region" description="Basic and acidic residues" evidence="1">
    <location>
        <begin position="1054"/>
        <end position="1074"/>
    </location>
</feature>
<dbReference type="SUPFAM" id="SSF57903">
    <property type="entry name" value="FYVE/PHD zinc finger"/>
    <property type="match status" value="1"/>
</dbReference>
<feature type="compositionally biased region" description="Low complexity" evidence="1">
    <location>
        <begin position="690"/>
        <end position="699"/>
    </location>
</feature>
<dbReference type="Pfam" id="PF12937">
    <property type="entry name" value="F-box-like"/>
    <property type="match status" value="1"/>
</dbReference>
<dbReference type="InterPro" id="IPR001739">
    <property type="entry name" value="Methyl_CpG_DNA-bd"/>
</dbReference>
<feature type="compositionally biased region" description="Basic and acidic residues" evidence="1">
    <location>
        <begin position="59"/>
        <end position="74"/>
    </location>
</feature>
<feature type="compositionally biased region" description="Polar residues" evidence="1">
    <location>
        <begin position="524"/>
        <end position="540"/>
    </location>
</feature>
<dbReference type="Gene3D" id="3.30.890.10">
    <property type="entry name" value="Methyl-cpg-binding Protein 2, Chain A"/>
    <property type="match status" value="1"/>
</dbReference>
<feature type="compositionally biased region" description="Basic and acidic residues" evidence="1">
    <location>
        <begin position="1462"/>
        <end position="1491"/>
    </location>
</feature>
<dbReference type="SUPFAM" id="SSF54171">
    <property type="entry name" value="DNA-binding domain"/>
    <property type="match status" value="1"/>
</dbReference>
<feature type="compositionally biased region" description="Basic and acidic residues" evidence="1">
    <location>
        <begin position="307"/>
        <end position="323"/>
    </location>
</feature>
<feature type="region of interest" description="Disordered" evidence="1">
    <location>
        <begin position="1433"/>
        <end position="1509"/>
    </location>
</feature>
<feature type="compositionally biased region" description="Acidic residues" evidence="1">
    <location>
        <begin position="139"/>
        <end position="148"/>
    </location>
</feature>
<sequence length="1552" mass="166545">MEVMGSEVPLKDGGSMVTKVSSSKLSEGTNNSDDCGEEGVGITAELHNGGEQIGTSNDSKGDPKTKKKENENNKRTTRPRTGDQYPESASEGGEKWRLPLDVIDSASTSDKVVSEIEANERNGDNPEKQAGDSSPLNDTDADDSEDFLGFEMGTASSEDPGTMVLTKLIGHVESALECVESDSYGASTSRDFEDLETGFGDTEIKVASYSSGIPSEIFIDYDAMDADDCESIKYSVKLISNADVPTVGEEGMHEDISGTNNADGVGNVRRVSRHNRPSKNLMKMKQEEKSFSGDRSGSETRKKRKKVKEEEVQGGDDVGRLQDTKPQTDMSVEISGAADIATAIKADSVAGTASEDVSSEVTSSAASSPSVSSRSSVKVSGSGGRYSRGDSPALSSSGGKGKKVLMDLSNPAYLKPFQYGWKRELVYRNTSESTFKKMADIYYYTPSGKKVRSNREVLENLDSEDLTIENFTFFKEALGLDDPSKEIIRDAKKILTKDSSATSTKKTTKAKPATEKSPSLPEALSSSTQSESPKGSQQGRTAPPKTFPKIKVSSVKLQRLPLSKVCGNRQKKNDCSEDGEMEIGMLPPMWSPNDSPFLKKAAGSSQSVTTVTWSSKGGSGKKSNNEPCSIRCIGVMGLIPSLQCRVCLCLYHPECVGLGTISETIHSYVCKNCQQEVKDGKSSATKMVNTSSPKLASSTTPPPLTPISALGAGSKTTPSDTTSGQSAPTPSSPPKLQRLPRMVESGKLITVPRFVKVPRSHESVLSPQQGQKGTAGNKGTIVGSVTTWLPPSSTIHLSPTGVAKTSSNAVSTSVSSSISSASTVSDPLTSQNPASVQAVAQVGGKKYIVVPKHNVLSVCPAMAATATTPTSKSCVQVGDPSPVVDNAPVTLSSSLVLTNATGRATTVLGSTQGLIGQPQVLMPCPAAANGGQTINLVQSTTPVTNFVSSGSPVLPQPSAYLVSSGVPGGLQNPPGVLLVPFVGSGSTFIPTSSVGQDGLANKNSQQQQPQYLIVNAPPGFQAGNFIIGNLQQAQRPTDVSAKTGDTADDTVDGQIRDGEDVTKGKRKLAGHESDSPAAAKRLKSSEPSRGHSLETERHFMQYFMMNVCAGYSSLLHVFQYLKVQELLRAARVCRMWHDVASHPSLWRIVRMKNSHVGDWEGLVKSLCRHETQHLDLRKMLVPNEDTNSMWDEFCRAIVHATSLSRLDLCRCPAQVVERVAESCPQLKIINALSIKCSNINLQCVGNQKNLQELRLKSLSGIHLTTTLTALKNLSSLKHLSLTTFKELGKMEPSVLGSLKNLETLELGECCDFPPEFGPESLSRLKKLERLRLEKGQGKDCPTFSILAGIAALPKLTHLELVNFDVKPGFDKALAQCTNIRRLLIIPTYVTQSATTNHMVLNGVNQLCNSLTHFVWGVTHELLRVTELFVDQCEGQKDTKAPPSKSGKKSSGSDSIPILKPVQIKDDCETEKSHDQENELESNRNGDTKTAEDLEDRDESDDAKTSAAAPQVEILPLPKLQKLLTSSLPKTRVKILKIPFHATWRQTISEPAL</sequence>
<dbReference type="InterPro" id="IPR013083">
    <property type="entry name" value="Znf_RING/FYVE/PHD"/>
</dbReference>
<feature type="region of interest" description="Disordered" evidence="1">
    <location>
        <begin position="684"/>
        <end position="740"/>
    </location>
</feature>
<dbReference type="PANTHER" id="PTHR15739">
    <property type="entry name" value="ZINC FINGER PROTEIN"/>
    <property type="match status" value="1"/>
</dbReference>
<keyword evidence="4" id="KW-1185">Reference proteome</keyword>
<feature type="region of interest" description="Disordered" evidence="1">
    <location>
        <begin position="252"/>
        <end position="328"/>
    </location>
</feature>
<protein>
    <recommendedName>
        <fullName evidence="2">MBD domain-containing protein</fullName>
    </recommendedName>
</protein>
<proteinExistence type="predicted"/>
<dbReference type="Proteomes" id="UP000502823">
    <property type="component" value="Unassembled WGS sequence"/>
</dbReference>
<feature type="region of interest" description="Disordered" evidence="1">
    <location>
        <begin position="360"/>
        <end position="400"/>
    </location>
</feature>
<feature type="region of interest" description="Disordered" evidence="1">
    <location>
        <begin position="1"/>
        <end position="159"/>
    </location>
</feature>
<feature type="compositionally biased region" description="Polar residues" evidence="1">
    <location>
        <begin position="18"/>
        <end position="33"/>
    </location>
</feature>
<dbReference type="InParanoid" id="A0A6L2PL76"/>
<dbReference type="GO" id="GO:0003677">
    <property type="term" value="F:DNA binding"/>
    <property type="evidence" value="ECO:0007669"/>
    <property type="project" value="InterPro"/>
</dbReference>
<dbReference type="PROSITE" id="PS50982">
    <property type="entry name" value="MBD"/>
    <property type="match status" value="1"/>
</dbReference>